<organism evidence="1 2">
    <name type="scientific">Saccharomycopsis crataegensis</name>
    <dbReference type="NCBI Taxonomy" id="43959"/>
    <lineage>
        <taxon>Eukaryota</taxon>
        <taxon>Fungi</taxon>
        <taxon>Dikarya</taxon>
        <taxon>Ascomycota</taxon>
        <taxon>Saccharomycotina</taxon>
        <taxon>Saccharomycetes</taxon>
        <taxon>Saccharomycopsidaceae</taxon>
        <taxon>Saccharomycopsis</taxon>
    </lineage>
</organism>
<name>A0AAV5QEV5_9ASCO</name>
<proteinExistence type="predicted"/>
<comment type="caution">
    <text evidence="1">The sequence shown here is derived from an EMBL/GenBank/DDBJ whole genome shotgun (WGS) entry which is preliminary data.</text>
</comment>
<evidence type="ECO:0000313" key="2">
    <source>
        <dbReference type="Proteomes" id="UP001360560"/>
    </source>
</evidence>
<dbReference type="EMBL" id="BTFZ01000001">
    <property type="protein sequence ID" value="GMM33121.1"/>
    <property type="molecule type" value="Genomic_DNA"/>
</dbReference>
<reference evidence="1 2" key="1">
    <citation type="journal article" date="2023" name="Elife">
        <title>Identification of key yeast species and microbe-microbe interactions impacting larval growth of Drosophila in the wild.</title>
        <authorList>
            <person name="Mure A."/>
            <person name="Sugiura Y."/>
            <person name="Maeda R."/>
            <person name="Honda K."/>
            <person name="Sakurai N."/>
            <person name="Takahashi Y."/>
            <person name="Watada M."/>
            <person name="Katoh T."/>
            <person name="Gotoh A."/>
            <person name="Gotoh Y."/>
            <person name="Taniguchi I."/>
            <person name="Nakamura K."/>
            <person name="Hayashi T."/>
            <person name="Katayama T."/>
            <person name="Uemura T."/>
            <person name="Hattori Y."/>
        </authorList>
    </citation>
    <scope>NUCLEOTIDE SEQUENCE [LARGE SCALE GENOMIC DNA]</scope>
    <source>
        <strain evidence="1 2">SC-9</strain>
    </source>
</reference>
<dbReference type="Pfam" id="PF17276">
    <property type="entry name" value="DUF5341"/>
    <property type="match status" value="1"/>
</dbReference>
<dbReference type="Proteomes" id="UP001360560">
    <property type="component" value="Unassembled WGS sequence"/>
</dbReference>
<keyword evidence="2" id="KW-1185">Reference proteome</keyword>
<accession>A0AAV5QEV5</accession>
<dbReference type="GeneID" id="90071100"/>
<sequence>MRVINKLVLASATTNASTLYLSNKQFETGNNIVSAYGLTVNRAVLTYNTYNSTNMTKRSGVSVAQEFNSDSASLVVTSAAGLWTYAGYVGCTACIVPPFAGIPACAICAGALIGAALVLIADNNAINSQATGTYKVNFQASTTYPVKRELGGNIFNADPSTIEKGDLVGYTLTVNGKRHNYVYIQDGNAPRTANEMHSLAQSKRGQSSYKRDEYEISWISWSYDNNNEELSRNWFNQLMSADSQDWFGDHVAAVMAMGPTTKYCISAVYPGQGNAFHGEIYTNNYGGIDSFCNADSDNFDSGATCTGWLDESSGASWGCVV</sequence>
<gene>
    <name evidence="1" type="ORF">DASC09_004460</name>
</gene>
<protein>
    <submittedName>
        <fullName evidence="1">Uncharacterized protein</fullName>
    </submittedName>
</protein>
<dbReference type="InterPro" id="IPR035237">
    <property type="entry name" value="DUF5341"/>
</dbReference>
<dbReference type="RefSeq" id="XP_064850121.1">
    <property type="nucleotide sequence ID" value="XM_064994049.1"/>
</dbReference>
<dbReference type="AlphaFoldDB" id="A0AAV5QEV5"/>
<evidence type="ECO:0000313" key="1">
    <source>
        <dbReference type="EMBL" id="GMM33121.1"/>
    </source>
</evidence>